<dbReference type="InterPro" id="IPR020845">
    <property type="entry name" value="AMP-binding_CS"/>
</dbReference>
<sequence length="1273" mass="135399">MLVSAPSNDATVAVPDTSAGHADFPLTDMQRLLVVSASDGMEYALHPHLYFEVERPGLDIDRFVSAIARVIERHRRNIVAVTPELRLRQVDEVAPPRVPVWDLRGLSELATTQGLMQVRHRMSNQPLPMDRWPWLDFQLTRYGDGDVRLHVNFSNLFLDQSSGLRLLSEIEQYYANPNLELPADRVGIAEVSLALAQRHEAADRARAYWAERVATLPAPPDLPIARIHGNPGLNRRRLVVDAATWNAFTAGAGAHGMSATTALLAVYGEIVARFSGSRHFILNQMITRRLLRRIPGAESVLGNLGAIYPLEFDWRGSASLQERARRLQATIIGDLGRTDWLGVDVLEALNARHRSQGRAACPFVVSSGLAGGEQEEFGYSKLATPQVLLDHQFFALRGGRVEILWDVVEAAFPAGFIDAFCDAHEALIRTLAANPDGWIATTTLVAPTPAAKACPTRPLYPGRLSDGLKVAASVAPERTAVVCGDDALSYGQLAAAAESLAKRLCAGGVRPGDRVAIVLAKGVAQTVAVYAALLAGAAYVPIDPAWPPRRIDQLVADIGAAAVLGADDGERHGVPVIGVRDAAASAVAACAGIDLPADLDPSALAYVIYTSGSTGQPKGVALDHRGPVNTILDVNDAFGIVAEDVLFGVSSLSFDLSVYDLFGAAMAGATLVLPDPADHSPHAWLAAMLERHVTVWNSAPPLMQLLVDVARAEGVQLPALRLVMLSGDWIALSLPDDIKAIAPNAKVVSLGGATEASIWSIWHPIEAVDPKWRSIPYGRPMANQPWYVLDEQGDETPAWTTGQLHIGGIGLAQGYWGDPDKTAAAFVARRATGERIYRTGDLGRLLPDGNIELIGRIDAQCKIQGHRVEPGEVEHVLAADPRVKDAVVLVAGEAKQKQLRAFVVLHDGACGDGESIRAGLADRLPSYLVPAHIAVVAGLPVTANGKLDRAALLALAEPAADVGVAYVAPRTELERSIVAIWKEVLGVETIGVDDDFFNLGGQSFTALRAVAALRSRAKVNVSLGGLIESRTVARLASLASGQRLSNALVPLHAAAGPALFMVHPAGGSVAAYRDLARELDRASFGLAASEPLPATIAALAQGYVAAVRAAASGPYTILGWSSGAVIALEMVAQLEAAGERVAQLVVFDAPAPTDPPPGPVDEATLQDWFREDTAGADLLAAELHHVYPVFAQIVNACRSYSPPVVAADVALIRARDGRVSEYAGHPDEAAADWGWSARTRGTVATRIVAGTHHSLFGEQHLAEVVAALRELVR</sequence>
<dbReference type="InterPro" id="IPR009081">
    <property type="entry name" value="PP-bd_ACP"/>
</dbReference>
<dbReference type="SUPFAM" id="SSF52777">
    <property type="entry name" value="CoA-dependent acyltransferases"/>
    <property type="match status" value="2"/>
</dbReference>
<dbReference type="InterPro" id="IPR042099">
    <property type="entry name" value="ANL_N_sf"/>
</dbReference>
<dbReference type="InterPro" id="IPR025110">
    <property type="entry name" value="AMP-bd_C"/>
</dbReference>
<reference evidence="4 5" key="1">
    <citation type="submission" date="2023-08" db="EMBL/GenBank/DDBJ databases">
        <title>The whole genome sequence of Lysobacter yananisis.</title>
        <authorList>
            <person name="Sun H."/>
        </authorList>
    </citation>
    <scope>NUCLEOTIDE SEQUENCE [LARGE SCALE GENOMIC DNA]</scope>
    <source>
        <strain evidence="4 5">SNNU513</strain>
    </source>
</reference>
<dbReference type="Proteomes" id="UP001229313">
    <property type="component" value="Chromosome"/>
</dbReference>
<dbReference type="InterPro" id="IPR036736">
    <property type="entry name" value="ACP-like_sf"/>
</dbReference>
<dbReference type="Gene3D" id="3.30.559.30">
    <property type="entry name" value="Nonribosomal peptide synthetase, condensation domain"/>
    <property type="match status" value="1"/>
</dbReference>
<dbReference type="PANTHER" id="PTHR45527:SF10">
    <property type="entry name" value="PYOCHELIN SYNTHASE PCHF"/>
    <property type="match status" value="1"/>
</dbReference>
<comment type="pathway">
    <text evidence="1">Siderophore biosynthesis.</text>
</comment>
<dbReference type="Pfam" id="PF00501">
    <property type="entry name" value="AMP-binding"/>
    <property type="match status" value="1"/>
</dbReference>
<evidence type="ECO:0000259" key="3">
    <source>
        <dbReference type="PROSITE" id="PS50075"/>
    </source>
</evidence>
<evidence type="ECO:0000256" key="2">
    <source>
        <dbReference type="ARBA" id="ARBA00022598"/>
    </source>
</evidence>
<dbReference type="Gene3D" id="3.40.50.1820">
    <property type="entry name" value="alpha/beta hydrolase"/>
    <property type="match status" value="1"/>
</dbReference>
<dbReference type="Gene3D" id="3.30.300.30">
    <property type="match status" value="1"/>
</dbReference>
<evidence type="ECO:0000313" key="5">
    <source>
        <dbReference type="Proteomes" id="UP001229313"/>
    </source>
</evidence>
<dbReference type="InterPro" id="IPR023213">
    <property type="entry name" value="CAT-like_dom_sf"/>
</dbReference>
<dbReference type="InterPro" id="IPR000873">
    <property type="entry name" value="AMP-dep_synth/lig_dom"/>
</dbReference>
<dbReference type="SMART" id="SM00824">
    <property type="entry name" value="PKS_TE"/>
    <property type="match status" value="1"/>
</dbReference>
<dbReference type="PROSITE" id="PS00455">
    <property type="entry name" value="AMP_BINDING"/>
    <property type="match status" value="1"/>
</dbReference>
<name>A0ABY9P6T0_9GAMM</name>
<evidence type="ECO:0000256" key="1">
    <source>
        <dbReference type="ARBA" id="ARBA00004924"/>
    </source>
</evidence>
<organism evidence="4 5">
    <name type="scientific">Lysobacter yananisis</name>
    <dbReference type="NCBI Taxonomy" id="1003114"/>
    <lineage>
        <taxon>Bacteria</taxon>
        <taxon>Pseudomonadati</taxon>
        <taxon>Pseudomonadota</taxon>
        <taxon>Gammaproteobacteria</taxon>
        <taxon>Lysobacterales</taxon>
        <taxon>Lysobacteraceae</taxon>
        <taxon>Lysobacter</taxon>
    </lineage>
</organism>
<dbReference type="InterPro" id="IPR029058">
    <property type="entry name" value="AB_hydrolase_fold"/>
</dbReference>
<dbReference type="SUPFAM" id="SSF56801">
    <property type="entry name" value="Acetyl-CoA synthetase-like"/>
    <property type="match status" value="1"/>
</dbReference>
<dbReference type="PANTHER" id="PTHR45527">
    <property type="entry name" value="NONRIBOSOMAL PEPTIDE SYNTHETASE"/>
    <property type="match status" value="1"/>
</dbReference>
<dbReference type="SUPFAM" id="SSF53474">
    <property type="entry name" value="alpha/beta-Hydrolases"/>
    <property type="match status" value="1"/>
</dbReference>
<dbReference type="Pfam" id="PF00668">
    <property type="entry name" value="Condensation"/>
    <property type="match status" value="1"/>
</dbReference>
<dbReference type="EMBL" id="CP133568">
    <property type="protein sequence ID" value="WMT02767.1"/>
    <property type="molecule type" value="Genomic_DNA"/>
</dbReference>
<dbReference type="Pfam" id="PF00975">
    <property type="entry name" value="Thioesterase"/>
    <property type="match status" value="1"/>
</dbReference>
<evidence type="ECO:0000313" key="4">
    <source>
        <dbReference type="EMBL" id="WMT02767.1"/>
    </source>
</evidence>
<dbReference type="NCBIfam" id="TIGR01733">
    <property type="entry name" value="AA-adenyl-dom"/>
    <property type="match status" value="1"/>
</dbReference>
<dbReference type="Gene3D" id="1.10.1200.10">
    <property type="entry name" value="ACP-like"/>
    <property type="match status" value="1"/>
</dbReference>
<dbReference type="Gene3D" id="3.30.559.10">
    <property type="entry name" value="Chloramphenicol acetyltransferase-like domain"/>
    <property type="match status" value="1"/>
</dbReference>
<dbReference type="RefSeq" id="WP_309151728.1">
    <property type="nucleotide sequence ID" value="NZ_CP133568.1"/>
</dbReference>
<dbReference type="InterPro" id="IPR020802">
    <property type="entry name" value="TesA-like"/>
</dbReference>
<dbReference type="Pfam" id="PF13193">
    <property type="entry name" value="AMP-binding_C"/>
    <property type="match status" value="1"/>
</dbReference>
<protein>
    <submittedName>
        <fullName evidence="4">Amino acid adenylation domain-containing protein</fullName>
    </submittedName>
</protein>
<keyword evidence="2" id="KW-0436">Ligase</keyword>
<proteinExistence type="predicted"/>
<gene>
    <name evidence="4" type="ORF">RDV84_22835</name>
</gene>
<dbReference type="Gene3D" id="3.40.50.12780">
    <property type="entry name" value="N-terminal domain of ligase-like"/>
    <property type="match status" value="1"/>
</dbReference>
<dbReference type="InterPro" id="IPR001031">
    <property type="entry name" value="Thioesterase"/>
</dbReference>
<dbReference type="Pfam" id="PF00550">
    <property type="entry name" value="PP-binding"/>
    <property type="match status" value="1"/>
</dbReference>
<accession>A0ABY9P6T0</accession>
<dbReference type="InterPro" id="IPR001242">
    <property type="entry name" value="Condensation_dom"/>
</dbReference>
<feature type="domain" description="Carrier" evidence="3">
    <location>
        <begin position="968"/>
        <end position="1043"/>
    </location>
</feature>
<dbReference type="InterPro" id="IPR010071">
    <property type="entry name" value="AA_adenyl_dom"/>
</dbReference>
<dbReference type="PROSITE" id="PS50075">
    <property type="entry name" value="CARRIER"/>
    <property type="match status" value="1"/>
</dbReference>
<dbReference type="SUPFAM" id="SSF47336">
    <property type="entry name" value="ACP-like"/>
    <property type="match status" value="1"/>
</dbReference>
<dbReference type="InterPro" id="IPR045851">
    <property type="entry name" value="AMP-bd_C_sf"/>
</dbReference>
<keyword evidence="5" id="KW-1185">Reference proteome</keyword>